<feature type="compositionally biased region" description="Polar residues" evidence="1">
    <location>
        <begin position="207"/>
        <end position="216"/>
    </location>
</feature>
<proteinExistence type="predicted"/>
<reference evidence="2 3" key="1">
    <citation type="submission" date="2018-10" db="EMBL/GenBank/DDBJ databases">
        <title>Thermophilic Lithotrophy and Phototrophy in an Intertidal, Iron-rich, Geothermal Spring.</title>
        <authorList>
            <person name="Ward L.M."/>
            <person name="Idei A."/>
            <person name="Nakagawa M."/>
            <person name="Ueno Y."/>
            <person name="Fischer W."/>
            <person name="Mcglynn S.E."/>
        </authorList>
    </citation>
    <scope>NUCLEOTIDE SEQUENCE [LARGE SCALE GENOMIC DNA]</scope>
    <source>
        <strain evidence="2">J137</strain>
    </source>
</reference>
<evidence type="ECO:0000256" key="1">
    <source>
        <dbReference type="SAM" id="MobiDB-lite"/>
    </source>
</evidence>
<feature type="region of interest" description="Disordered" evidence="1">
    <location>
        <begin position="160"/>
        <end position="216"/>
    </location>
</feature>
<comment type="caution">
    <text evidence="2">The sequence shown here is derived from an EMBL/GenBank/DDBJ whole genome shotgun (WGS) entry which is preliminary data.</text>
</comment>
<organism evidence="2 3">
    <name type="scientific">Candidatus Dojkabacteria bacterium</name>
    <dbReference type="NCBI Taxonomy" id="2099670"/>
    <lineage>
        <taxon>Bacteria</taxon>
        <taxon>Candidatus Dojkabacteria</taxon>
    </lineage>
</organism>
<name>A0A3M0Z6M0_9BACT</name>
<accession>A0A3M0Z6M0</accession>
<sequence>YNHISEFTMDWYSKWEAKKDDAQEQRLSDFEFSYLLFNQKEATGVIKYGGQFYYIRLAIKNNPELELTDLYFFNTSNADSTDSSDKIISISSFYVYFLTINDQITDVDELINTEIQKLEDVLCRHFSSNVKIQMEKSLKDYIRPYIVFTLKTIEDNSKASESKSERLKRLPLPLPQVETIREKRPGKHKPGKPESYRSPRVAGPKSPQKSLFDSEQ</sequence>
<dbReference type="Proteomes" id="UP000269410">
    <property type="component" value="Unassembled WGS sequence"/>
</dbReference>
<gene>
    <name evidence="2" type="ORF">D6810_00005</name>
</gene>
<feature type="non-terminal residue" evidence="2">
    <location>
        <position position="1"/>
    </location>
</feature>
<dbReference type="EMBL" id="RFKV01000001">
    <property type="protein sequence ID" value="RMD77778.1"/>
    <property type="molecule type" value="Genomic_DNA"/>
</dbReference>
<evidence type="ECO:0000313" key="2">
    <source>
        <dbReference type="EMBL" id="RMD77778.1"/>
    </source>
</evidence>
<dbReference type="AlphaFoldDB" id="A0A3M0Z6M0"/>
<protein>
    <submittedName>
        <fullName evidence="2">Uncharacterized protein</fullName>
    </submittedName>
</protein>
<evidence type="ECO:0000313" key="3">
    <source>
        <dbReference type="Proteomes" id="UP000269410"/>
    </source>
</evidence>